<feature type="domain" description="N-acetyltransferase" evidence="2">
    <location>
        <begin position="1"/>
        <end position="143"/>
    </location>
</feature>
<keyword evidence="4" id="KW-1185">Reference proteome</keyword>
<reference evidence="3 4" key="1">
    <citation type="submission" date="2018-07" db="EMBL/GenBank/DDBJ databases">
        <title>Desertimonas flava gen. nov. sp. nov.</title>
        <authorList>
            <person name="Liu S."/>
        </authorList>
    </citation>
    <scope>NUCLEOTIDE SEQUENCE [LARGE SCALE GENOMIC DNA]</scope>
    <source>
        <strain evidence="3 4">16Sb5-5</strain>
    </source>
</reference>
<gene>
    <name evidence="3" type="ORF">DT076_13450</name>
</gene>
<dbReference type="SUPFAM" id="SSF55729">
    <property type="entry name" value="Acyl-CoA N-acyltransferases (Nat)"/>
    <property type="match status" value="1"/>
</dbReference>
<dbReference type="InterPro" id="IPR016181">
    <property type="entry name" value="Acyl_CoA_acyltransferase"/>
</dbReference>
<feature type="compositionally biased region" description="Polar residues" evidence="1">
    <location>
        <begin position="1"/>
        <end position="10"/>
    </location>
</feature>
<dbReference type="CDD" id="cd04301">
    <property type="entry name" value="NAT_SF"/>
    <property type="match status" value="1"/>
</dbReference>
<sequence length="304" mass="33168">MTVHSSTDSSAVVIRPARPADQASSDGLPPLRPDGDGPRWRRTVVAERAGEVVGLASMQLDPVTENYLCEVVVAPAHRRAGIGTSLYGAACQLLERPYRVQARAMARQPLRRLFAEALGCELVRHHPEPWADPTTTPWRQWIDAHPVPDGHTALTLAEADPAGVRRAWLQYDEWSHAPVGPVRPHHLVDAWERYRSGLDADTSTVVVEEAAPEEVLAFCLVSAQQWEGRTLAVSETAAPDQEDGVAFLEAAVARTLLRLGARGVRRVELEGHSDDPHFPVLVAGLPEHDADPMDLLALRRPAAG</sequence>
<evidence type="ECO:0000313" key="4">
    <source>
        <dbReference type="Proteomes" id="UP000252770"/>
    </source>
</evidence>
<dbReference type="Gene3D" id="3.40.630.30">
    <property type="match status" value="1"/>
</dbReference>
<protein>
    <submittedName>
        <fullName evidence="3">GNAT family N-acetyltransferase</fullName>
    </submittedName>
</protein>
<dbReference type="EMBL" id="QOUI01000008">
    <property type="protein sequence ID" value="RCK68919.1"/>
    <property type="molecule type" value="Genomic_DNA"/>
</dbReference>
<dbReference type="InterPro" id="IPR000182">
    <property type="entry name" value="GNAT_dom"/>
</dbReference>
<name>A0A367YTR6_9ACTN</name>
<keyword evidence="3" id="KW-0808">Transferase</keyword>
<evidence type="ECO:0000313" key="3">
    <source>
        <dbReference type="EMBL" id="RCK68919.1"/>
    </source>
</evidence>
<dbReference type="AlphaFoldDB" id="A0A367YTR6"/>
<organism evidence="3 4">
    <name type="scientific">Desertihabitans brevis</name>
    <dbReference type="NCBI Taxonomy" id="2268447"/>
    <lineage>
        <taxon>Bacteria</taxon>
        <taxon>Bacillati</taxon>
        <taxon>Actinomycetota</taxon>
        <taxon>Actinomycetes</taxon>
        <taxon>Propionibacteriales</taxon>
        <taxon>Propionibacteriaceae</taxon>
        <taxon>Desertihabitans</taxon>
    </lineage>
</organism>
<comment type="caution">
    <text evidence="3">The sequence shown here is derived from an EMBL/GenBank/DDBJ whole genome shotgun (WGS) entry which is preliminary data.</text>
</comment>
<dbReference type="PROSITE" id="PS51186">
    <property type="entry name" value="GNAT"/>
    <property type="match status" value="1"/>
</dbReference>
<proteinExistence type="predicted"/>
<accession>A0A367YTR6</accession>
<dbReference type="Pfam" id="PF00583">
    <property type="entry name" value="Acetyltransf_1"/>
    <property type="match status" value="1"/>
</dbReference>
<evidence type="ECO:0000256" key="1">
    <source>
        <dbReference type="SAM" id="MobiDB-lite"/>
    </source>
</evidence>
<evidence type="ECO:0000259" key="2">
    <source>
        <dbReference type="PROSITE" id="PS51186"/>
    </source>
</evidence>
<dbReference type="GO" id="GO:0016747">
    <property type="term" value="F:acyltransferase activity, transferring groups other than amino-acyl groups"/>
    <property type="evidence" value="ECO:0007669"/>
    <property type="project" value="InterPro"/>
</dbReference>
<feature type="region of interest" description="Disordered" evidence="1">
    <location>
        <begin position="1"/>
        <end position="39"/>
    </location>
</feature>
<dbReference type="Proteomes" id="UP000252770">
    <property type="component" value="Unassembled WGS sequence"/>
</dbReference>